<dbReference type="InterPro" id="IPR027640">
    <property type="entry name" value="Kinesin-like_fam"/>
</dbReference>
<dbReference type="GO" id="GO:0051256">
    <property type="term" value="P:mitotic spindle midzone assembly"/>
    <property type="evidence" value="ECO:0007669"/>
    <property type="project" value="TreeGrafter"/>
</dbReference>
<evidence type="ECO:0000313" key="26">
    <source>
        <dbReference type="Proteomes" id="UP000264840"/>
    </source>
</evidence>
<keyword evidence="4" id="KW-0963">Cytoplasm</keyword>
<evidence type="ECO:0000256" key="16">
    <source>
        <dbReference type="ARBA" id="ARBA00023242"/>
    </source>
</evidence>
<dbReference type="GO" id="GO:0005819">
    <property type="term" value="C:spindle"/>
    <property type="evidence" value="ECO:0007669"/>
    <property type="project" value="UniProtKB-SubCell"/>
</dbReference>
<dbReference type="PROSITE" id="PS50067">
    <property type="entry name" value="KINESIN_MOTOR_2"/>
    <property type="match status" value="1"/>
</dbReference>
<dbReference type="InterPro" id="IPR027417">
    <property type="entry name" value="P-loop_NTPase"/>
</dbReference>
<keyword evidence="10" id="KW-0498">Mitosis</keyword>
<dbReference type="PANTHER" id="PTHR24115:SF600">
    <property type="entry name" value="KINESIN-LIKE PROTEIN KIF23"/>
    <property type="match status" value="1"/>
</dbReference>
<evidence type="ECO:0000256" key="7">
    <source>
        <dbReference type="ARBA" id="ARBA00022618"/>
    </source>
</evidence>
<dbReference type="PRINTS" id="PR00380">
    <property type="entry name" value="KINESINHEAVY"/>
</dbReference>
<dbReference type="GeneTree" id="ENSGT00940000155837"/>
<reference evidence="25" key="1">
    <citation type="submission" date="2025-08" db="UniProtKB">
        <authorList>
            <consortium name="Ensembl"/>
        </authorList>
    </citation>
    <scope>IDENTIFICATION</scope>
</reference>
<comment type="function">
    <text evidence="18">Component of the centralspindlin complex that serves as a microtubule-dependent and Rho-mediated signaling required for the myosin contractile ring formation during the cell cycle cytokinesis. Essential for cytokinesis in Rho-mediated signaling. Required for the localization of ECT2 to the central spindle. Plus-end-directed motor enzyme that moves antiparallel microtubules in vitro.</text>
</comment>
<feature type="region of interest" description="Disordered" evidence="23">
    <location>
        <begin position="652"/>
        <end position="705"/>
    </location>
</feature>
<evidence type="ECO:0000256" key="23">
    <source>
        <dbReference type="SAM" id="MobiDB-lite"/>
    </source>
</evidence>
<dbReference type="InterPro" id="IPR036961">
    <property type="entry name" value="Kinesin_motor_dom_sf"/>
</dbReference>
<keyword evidence="9 20" id="KW-0547">Nucleotide-binding</keyword>
<dbReference type="CDD" id="cd01368">
    <property type="entry name" value="KISc_KIF23_like"/>
    <property type="match status" value="1"/>
</dbReference>
<sequence length="810" mass="92231">YFYRKGKPPRRYPPKKTSSNQTDPVGVYCRVRPLGAEDEECCIEVISSTTIQMHTPEGFKTNRNGEYKETQYSFKKVFGVSVSQMELFEHVAKPLVDDLIRGKNGLLFTYGVTGSGKTFTMTGSPGQGGLLPRSLDMIFNSIGPYQAKRYVFKNDEKNSIEIQTEVDALLERQRRDNNLSVPKTPSTRLKADPEIADMIKPEEASKSDGVDDDSSYSIFVSYVEIYNNYIYDLLEETQEDAIKPKPPQSKILREDQNHIMYVAGCLEVEVKSAEEAFQVFWRGQKKRKVANTRLNRESSRSHSVFIIKLAQAPLDADGDNVLQDKNQISVSQLCLVDLAGSERTGRTGAEGTRIREAGNINQSLLNLRTCIEILRENQMCGTNKMVPYRDSKITHLFKNYFDGEGKVRMVVCVNPKTDDYEETLLVMRFAEMTQEVEVARPVDRPICGFTPGRRHRNRQHKVCFPLLLPSLPSCELTDPHDDITLPRLIEALKNRQRIKQMLMEEYSKTANMMKPVLQELDTSLISKDNFIQEQNGKLIEKDKIIQGNKAEIERLEKKTKMQEHKIDILQKTTKIFEDDKRSLQHELETREQRLQRELSEKRRMEQRMHGVISDTQFKWEKECERRVNALQLEMQNKLWVKDEKLKQLKAIVTESKTPGRPEPPPRQTQSASPSPVPTTAPVRPRHRRSRSAGGEKWVDHKPSSSMDLGTVLQPVIPNAIQVSAPSEKALSKCDRYVLTHQEVASDGEIQTKLIKGDVIKTRGGGQAVQFTDIETLKQELTTCSVAVAMRAGSNLGPGLEHHAVTKRRKP</sequence>
<evidence type="ECO:0000256" key="1">
    <source>
        <dbReference type="ARBA" id="ARBA00004123"/>
    </source>
</evidence>
<keyword evidence="8 21" id="KW-0493">Microtubule</keyword>
<dbReference type="InterPro" id="IPR019821">
    <property type="entry name" value="Kinesin_motor_CS"/>
</dbReference>
<evidence type="ECO:0000256" key="12">
    <source>
        <dbReference type="ARBA" id="ARBA00022843"/>
    </source>
</evidence>
<dbReference type="GO" id="GO:0005524">
    <property type="term" value="F:ATP binding"/>
    <property type="evidence" value="ECO:0007669"/>
    <property type="project" value="UniProtKB-UniRule"/>
</dbReference>
<dbReference type="AlphaFoldDB" id="A0A3Q2VVA7"/>
<dbReference type="FunFam" id="2.60.40.4330:FF:000001">
    <property type="entry name" value="Kinesin-like protein"/>
    <property type="match status" value="1"/>
</dbReference>
<evidence type="ECO:0000256" key="3">
    <source>
        <dbReference type="ARBA" id="ARBA00004476"/>
    </source>
</evidence>
<evidence type="ECO:0000256" key="5">
    <source>
        <dbReference type="ARBA" id="ARBA00022499"/>
    </source>
</evidence>
<evidence type="ECO:0000256" key="6">
    <source>
        <dbReference type="ARBA" id="ARBA00022553"/>
    </source>
</evidence>
<dbReference type="GO" id="GO:0005634">
    <property type="term" value="C:nucleus"/>
    <property type="evidence" value="ECO:0007669"/>
    <property type="project" value="UniProtKB-SubCell"/>
</dbReference>
<feature type="coiled-coil region" evidence="22">
    <location>
        <begin position="545"/>
        <end position="607"/>
    </location>
</feature>
<evidence type="ECO:0000256" key="2">
    <source>
        <dbReference type="ARBA" id="ARBA00004186"/>
    </source>
</evidence>
<protein>
    <recommendedName>
        <fullName evidence="21">Kinesin-like protein</fullName>
    </recommendedName>
</protein>
<comment type="subunit">
    <text evidence="19">Heterotetramer of two molecules each of RACGAP1 and KIF23. Found in the centralspindlin complex. Interacts with RACGAP1; the interaction is direct. Interacts with ECT2 and PRC1. Interacts with ANXA11 during cytokinesis. Interacts with BIRC6/bruce and USP8/UBPY. Interacts with ARF6, forming heterodimers and heterotetramers.</text>
</comment>
<evidence type="ECO:0000256" key="20">
    <source>
        <dbReference type="PROSITE-ProRule" id="PRU00283"/>
    </source>
</evidence>
<evidence type="ECO:0000256" key="18">
    <source>
        <dbReference type="ARBA" id="ARBA00058317"/>
    </source>
</evidence>
<dbReference type="GO" id="GO:0008017">
    <property type="term" value="F:microtubule binding"/>
    <property type="evidence" value="ECO:0007669"/>
    <property type="project" value="InterPro"/>
</dbReference>
<keyword evidence="13 22" id="KW-0175">Coiled coil</keyword>
<evidence type="ECO:0000256" key="13">
    <source>
        <dbReference type="ARBA" id="ARBA00023054"/>
    </source>
</evidence>
<dbReference type="InterPro" id="IPR038105">
    <property type="entry name" value="Kif23_Arf-bd_sf"/>
</dbReference>
<feature type="binding site" evidence="20">
    <location>
        <begin position="111"/>
        <end position="118"/>
    </location>
    <ligand>
        <name>ATP</name>
        <dbReference type="ChEBI" id="CHEBI:30616"/>
    </ligand>
</feature>
<reference evidence="25" key="2">
    <citation type="submission" date="2025-09" db="UniProtKB">
        <authorList>
            <consortium name="Ensembl"/>
        </authorList>
    </citation>
    <scope>IDENTIFICATION</scope>
</reference>
<keyword evidence="7" id="KW-0132">Cell division</keyword>
<dbReference type="Gene3D" id="2.60.40.4330">
    <property type="entry name" value="Kinesin-like protein Kif23, Arf6-interacting domain"/>
    <property type="match status" value="1"/>
</dbReference>
<dbReference type="GO" id="GO:0007018">
    <property type="term" value="P:microtubule-based movement"/>
    <property type="evidence" value="ECO:0007669"/>
    <property type="project" value="InterPro"/>
</dbReference>
<evidence type="ECO:0000256" key="14">
    <source>
        <dbReference type="ARBA" id="ARBA00023175"/>
    </source>
</evidence>
<evidence type="ECO:0000256" key="17">
    <source>
        <dbReference type="ARBA" id="ARBA00023306"/>
    </source>
</evidence>
<dbReference type="Pfam" id="PF00225">
    <property type="entry name" value="Kinesin"/>
    <property type="match status" value="1"/>
</dbReference>
<dbReference type="GO" id="GO:0051301">
    <property type="term" value="P:cell division"/>
    <property type="evidence" value="ECO:0007669"/>
    <property type="project" value="UniProtKB-KW"/>
</dbReference>
<dbReference type="SMART" id="SM00129">
    <property type="entry name" value="KISc"/>
    <property type="match status" value="1"/>
</dbReference>
<evidence type="ECO:0000313" key="25">
    <source>
        <dbReference type="Ensembl" id="ENSHBUP00000015951.1"/>
    </source>
</evidence>
<evidence type="ECO:0000256" key="19">
    <source>
        <dbReference type="ARBA" id="ARBA00066079"/>
    </source>
</evidence>
<evidence type="ECO:0000256" key="8">
    <source>
        <dbReference type="ARBA" id="ARBA00022701"/>
    </source>
</evidence>
<keyword evidence="5" id="KW-1017">Isopeptide bond</keyword>
<evidence type="ECO:0000256" key="21">
    <source>
        <dbReference type="RuleBase" id="RU000394"/>
    </source>
</evidence>
<feature type="region of interest" description="Disordered" evidence="23">
    <location>
        <begin position="1"/>
        <end position="23"/>
    </location>
</feature>
<dbReference type="GO" id="GO:0003777">
    <property type="term" value="F:microtubule motor activity"/>
    <property type="evidence" value="ECO:0007669"/>
    <property type="project" value="InterPro"/>
</dbReference>
<name>A0A3Q2VVA7_HAPBU</name>
<feature type="compositionally biased region" description="Low complexity" evidence="23">
    <location>
        <begin position="671"/>
        <end position="682"/>
    </location>
</feature>
<organism evidence="25 26">
    <name type="scientific">Haplochromis burtoni</name>
    <name type="common">Burton's mouthbrooder</name>
    <name type="synonym">Chromis burtoni</name>
    <dbReference type="NCBI Taxonomy" id="8153"/>
    <lineage>
        <taxon>Eukaryota</taxon>
        <taxon>Metazoa</taxon>
        <taxon>Chordata</taxon>
        <taxon>Craniata</taxon>
        <taxon>Vertebrata</taxon>
        <taxon>Euteleostomi</taxon>
        <taxon>Actinopterygii</taxon>
        <taxon>Neopterygii</taxon>
        <taxon>Teleostei</taxon>
        <taxon>Neoteleostei</taxon>
        <taxon>Acanthomorphata</taxon>
        <taxon>Ovalentaria</taxon>
        <taxon>Cichlomorphae</taxon>
        <taxon>Cichliformes</taxon>
        <taxon>Cichlidae</taxon>
        <taxon>African cichlids</taxon>
        <taxon>Pseudocrenilabrinae</taxon>
        <taxon>Haplochromini</taxon>
        <taxon>Haplochromis</taxon>
    </lineage>
</organism>
<evidence type="ECO:0000256" key="15">
    <source>
        <dbReference type="ARBA" id="ARBA00023212"/>
    </source>
</evidence>
<evidence type="ECO:0000256" key="9">
    <source>
        <dbReference type="ARBA" id="ARBA00022741"/>
    </source>
</evidence>
<accession>A0A3Q2VVA7</accession>
<feature type="compositionally biased region" description="Basic residues" evidence="23">
    <location>
        <begin position="1"/>
        <end position="14"/>
    </location>
</feature>
<dbReference type="PROSITE" id="PS00411">
    <property type="entry name" value="KINESIN_MOTOR_1"/>
    <property type="match status" value="1"/>
</dbReference>
<evidence type="ECO:0000256" key="11">
    <source>
        <dbReference type="ARBA" id="ARBA00022840"/>
    </source>
</evidence>
<dbReference type="GO" id="GO:0090543">
    <property type="term" value="C:Flemming body"/>
    <property type="evidence" value="ECO:0007669"/>
    <property type="project" value="UniProtKB-SubCell"/>
</dbReference>
<dbReference type="Proteomes" id="UP000264840">
    <property type="component" value="Unplaced"/>
</dbReference>
<keyword evidence="17" id="KW-0131">Cell cycle</keyword>
<proteinExistence type="inferred from homology"/>
<keyword evidence="26" id="KW-1185">Reference proteome</keyword>
<keyword evidence="14 20" id="KW-0505">Motor protein</keyword>
<evidence type="ECO:0000259" key="24">
    <source>
        <dbReference type="PROSITE" id="PS50067"/>
    </source>
</evidence>
<keyword evidence="15" id="KW-0206">Cytoskeleton</keyword>
<dbReference type="GO" id="GO:0016887">
    <property type="term" value="F:ATP hydrolysis activity"/>
    <property type="evidence" value="ECO:0007669"/>
    <property type="project" value="TreeGrafter"/>
</dbReference>
<dbReference type="PANTHER" id="PTHR24115">
    <property type="entry name" value="KINESIN-RELATED"/>
    <property type="match status" value="1"/>
</dbReference>
<dbReference type="Gene3D" id="3.40.850.10">
    <property type="entry name" value="Kinesin motor domain"/>
    <property type="match status" value="1"/>
</dbReference>
<dbReference type="Pfam" id="PF16540">
    <property type="entry name" value="MKLP1_Arf_bdg"/>
    <property type="match status" value="1"/>
</dbReference>
<dbReference type="SUPFAM" id="SSF52540">
    <property type="entry name" value="P-loop containing nucleoside triphosphate hydrolases"/>
    <property type="match status" value="1"/>
</dbReference>
<dbReference type="InterPro" id="IPR032384">
    <property type="entry name" value="Kif23_Arf-bd"/>
</dbReference>
<comment type="similarity">
    <text evidence="20 21">Belongs to the TRAFAC class myosin-kinesin ATPase superfamily. Kinesin family.</text>
</comment>
<keyword evidence="16" id="KW-0539">Nucleus</keyword>
<keyword evidence="6" id="KW-0597">Phosphoprotein</keyword>
<keyword evidence="11 20" id="KW-0067">ATP-binding</keyword>
<keyword evidence="12" id="KW-0832">Ubl conjugation</keyword>
<dbReference type="InterPro" id="IPR001752">
    <property type="entry name" value="Kinesin_motor_dom"/>
</dbReference>
<feature type="domain" description="Kinesin motor" evidence="24">
    <location>
        <begin position="24"/>
        <end position="436"/>
    </location>
</feature>
<dbReference type="GO" id="GO:0005874">
    <property type="term" value="C:microtubule"/>
    <property type="evidence" value="ECO:0007669"/>
    <property type="project" value="UniProtKB-KW"/>
</dbReference>
<evidence type="ECO:0000256" key="22">
    <source>
        <dbReference type="SAM" id="Coils"/>
    </source>
</evidence>
<evidence type="ECO:0000256" key="10">
    <source>
        <dbReference type="ARBA" id="ARBA00022776"/>
    </source>
</evidence>
<dbReference type="GO" id="GO:0005871">
    <property type="term" value="C:kinesin complex"/>
    <property type="evidence" value="ECO:0007669"/>
    <property type="project" value="TreeGrafter"/>
</dbReference>
<dbReference type="Ensembl" id="ENSHBUT00000024346.1">
    <property type="protein sequence ID" value="ENSHBUP00000015951.1"/>
    <property type="gene ID" value="ENSHBUG00000018203.1"/>
</dbReference>
<comment type="subcellular location">
    <subcellularLocation>
        <location evidence="2">Cytoplasm</location>
        <location evidence="2">Cytoskeleton</location>
        <location evidence="2">Spindle</location>
    </subcellularLocation>
    <subcellularLocation>
        <location evidence="3">Midbody</location>
        <location evidence="3">Midbody ring</location>
    </subcellularLocation>
    <subcellularLocation>
        <location evidence="1">Nucleus</location>
    </subcellularLocation>
</comment>
<evidence type="ECO:0000256" key="4">
    <source>
        <dbReference type="ARBA" id="ARBA00022490"/>
    </source>
</evidence>